<gene>
    <name evidence="1" type="ORF">ACAOBT_LOCUS6357</name>
</gene>
<organism evidence="1 2">
    <name type="scientific">Acanthoscelides obtectus</name>
    <name type="common">Bean weevil</name>
    <name type="synonym">Bruchus obtectus</name>
    <dbReference type="NCBI Taxonomy" id="200917"/>
    <lineage>
        <taxon>Eukaryota</taxon>
        <taxon>Metazoa</taxon>
        <taxon>Ecdysozoa</taxon>
        <taxon>Arthropoda</taxon>
        <taxon>Hexapoda</taxon>
        <taxon>Insecta</taxon>
        <taxon>Pterygota</taxon>
        <taxon>Neoptera</taxon>
        <taxon>Endopterygota</taxon>
        <taxon>Coleoptera</taxon>
        <taxon>Polyphaga</taxon>
        <taxon>Cucujiformia</taxon>
        <taxon>Chrysomeloidea</taxon>
        <taxon>Chrysomelidae</taxon>
        <taxon>Bruchinae</taxon>
        <taxon>Bruchini</taxon>
        <taxon>Acanthoscelides</taxon>
    </lineage>
</organism>
<evidence type="ECO:0000313" key="1">
    <source>
        <dbReference type="EMBL" id="CAH1965479.1"/>
    </source>
</evidence>
<proteinExistence type="predicted"/>
<sequence length="192" mass="20851">MELTKRLMSELEYSSELQKTLLKSYENNVYVTPKIALQPNPSTFSDILKKPSTASSSVLLIKADAVENADSKNIFQEITSSVNPANLNVCINSTKRIKNESIPSTALESVPVSVRRSAPTFVAGRAQSCRLPLLRAASADQSGALIGRSPTETIRARLPVFGCRATLPRGQPQSIGIRRVFCIAFCHLTCVG</sequence>
<name>A0A9P0K1N2_ACAOB</name>
<accession>A0A9P0K1N2</accession>
<dbReference type="AlphaFoldDB" id="A0A9P0K1N2"/>
<dbReference type="OrthoDB" id="10558903at2759"/>
<keyword evidence="2" id="KW-1185">Reference proteome</keyword>
<reference evidence="1" key="1">
    <citation type="submission" date="2022-03" db="EMBL/GenBank/DDBJ databases">
        <authorList>
            <person name="Sayadi A."/>
        </authorList>
    </citation>
    <scope>NUCLEOTIDE SEQUENCE</scope>
</reference>
<comment type="caution">
    <text evidence="1">The sequence shown here is derived from an EMBL/GenBank/DDBJ whole genome shotgun (WGS) entry which is preliminary data.</text>
</comment>
<protein>
    <submittedName>
        <fullName evidence="1">Uncharacterized protein</fullName>
    </submittedName>
</protein>
<evidence type="ECO:0000313" key="2">
    <source>
        <dbReference type="Proteomes" id="UP001152888"/>
    </source>
</evidence>
<dbReference type="EMBL" id="CAKOFQ010006725">
    <property type="protein sequence ID" value="CAH1965479.1"/>
    <property type="molecule type" value="Genomic_DNA"/>
</dbReference>
<dbReference type="Proteomes" id="UP001152888">
    <property type="component" value="Unassembled WGS sequence"/>
</dbReference>